<comment type="similarity">
    <text evidence="4">Belongs to the glycosyl hydrolase 18 family.</text>
</comment>
<evidence type="ECO:0000256" key="5">
    <source>
        <dbReference type="SAM" id="MobiDB-lite"/>
    </source>
</evidence>
<feature type="chain" id="PRO_5043943185" description="GH18 domain-containing protein" evidence="6">
    <location>
        <begin position="17"/>
        <end position="504"/>
    </location>
</feature>
<keyword evidence="9" id="KW-1185">Reference proteome</keyword>
<dbReference type="PANTHER" id="PTHR11177">
    <property type="entry name" value="CHITINASE"/>
    <property type="match status" value="1"/>
</dbReference>
<evidence type="ECO:0000256" key="4">
    <source>
        <dbReference type="RuleBase" id="RU004453"/>
    </source>
</evidence>
<keyword evidence="1 3" id="KW-0378">Hydrolase</keyword>
<evidence type="ECO:0000313" key="8">
    <source>
        <dbReference type="EMBL" id="CAL4063254.1"/>
    </source>
</evidence>
<dbReference type="Gene3D" id="3.20.20.80">
    <property type="entry name" value="Glycosidases"/>
    <property type="match status" value="1"/>
</dbReference>
<evidence type="ECO:0000256" key="1">
    <source>
        <dbReference type="ARBA" id="ARBA00022801"/>
    </source>
</evidence>
<evidence type="ECO:0000259" key="7">
    <source>
        <dbReference type="PROSITE" id="PS51910"/>
    </source>
</evidence>
<evidence type="ECO:0000313" key="9">
    <source>
        <dbReference type="Proteomes" id="UP001497623"/>
    </source>
</evidence>
<evidence type="ECO:0000256" key="2">
    <source>
        <dbReference type="ARBA" id="ARBA00023295"/>
    </source>
</evidence>
<dbReference type="GO" id="GO:0004568">
    <property type="term" value="F:chitinase activity"/>
    <property type="evidence" value="ECO:0007669"/>
    <property type="project" value="UniProtKB-ARBA"/>
</dbReference>
<dbReference type="InterPro" id="IPR001223">
    <property type="entry name" value="Glyco_hydro18_cat"/>
</dbReference>
<organism evidence="8 9">
    <name type="scientific">Meganyctiphanes norvegica</name>
    <name type="common">Northern krill</name>
    <name type="synonym">Thysanopoda norvegica</name>
    <dbReference type="NCBI Taxonomy" id="48144"/>
    <lineage>
        <taxon>Eukaryota</taxon>
        <taxon>Metazoa</taxon>
        <taxon>Ecdysozoa</taxon>
        <taxon>Arthropoda</taxon>
        <taxon>Crustacea</taxon>
        <taxon>Multicrustacea</taxon>
        <taxon>Malacostraca</taxon>
        <taxon>Eumalacostraca</taxon>
        <taxon>Eucarida</taxon>
        <taxon>Euphausiacea</taxon>
        <taxon>Euphausiidae</taxon>
        <taxon>Meganyctiphanes</taxon>
    </lineage>
</organism>
<dbReference type="SUPFAM" id="SSF51445">
    <property type="entry name" value="(Trans)glycosidases"/>
    <property type="match status" value="1"/>
</dbReference>
<dbReference type="GO" id="GO:0005975">
    <property type="term" value="P:carbohydrate metabolic process"/>
    <property type="evidence" value="ECO:0007669"/>
    <property type="project" value="InterPro"/>
</dbReference>
<dbReference type="SMART" id="SM00636">
    <property type="entry name" value="Glyco_18"/>
    <property type="match status" value="1"/>
</dbReference>
<keyword evidence="6" id="KW-0732">Signal</keyword>
<dbReference type="SUPFAM" id="SSF54556">
    <property type="entry name" value="Chitinase insertion domain"/>
    <property type="match status" value="1"/>
</dbReference>
<dbReference type="AlphaFoldDB" id="A0AAV2PQT3"/>
<evidence type="ECO:0000256" key="3">
    <source>
        <dbReference type="RuleBase" id="RU000489"/>
    </source>
</evidence>
<feature type="compositionally biased region" description="Low complexity" evidence="5">
    <location>
        <begin position="401"/>
        <end position="419"/>
    </location>
</feature>
<feature type="region of interest" description="Disordered" evidence="5">
    <location>
        <begin position="397"/>
        <end position="419"/>
    </location>
</feature>
<dbReference type="PANTHER" id="PTHR11177:SF360">
    <property type="entry name" value="CHITINASE 4-RELATED"/>
    <property type="match status" value="1"/>
</dbReference>
<dbReference type="InterPro" id="IPR017853">
    <property type="entry name" value="GH"/>
</dbReference>
<keyword evidence="2 3" id="KW-0326">Glycosidase</keyword>
<gene>
    <name evidence="8" type="ORF">MNOR_LOCUS3217</name>
</gene>
<dbReference type="Proteomes" id="UP001497623">
    <property type="component" value="Unassembled WGS sequence"/>
</dbReference>
<dbReference type="InterPro" id="IPR011583">
    <property type="entry name" value="Chitinase_II/V-like_cat"/>
</dbReference>
<dbReference type="Gene3D" id="3.10.50.10">
    <property type="match status" value="1"/>
</dbReference>
<feature type="signal peptide" evidence="6">
    <location>
        <begin position="1"/>
        <end position="16"/>
    </location>
</feature>
<dbReference type="InterPro" id="IPR050314">
    <property type="entry name" value="Glycosyl_Hydrlase_18"/>
</dbReference>
<dbReference type="PROSITE" id="PS51910">
    <property type="entry name" value="GH18_2"/>
    <property type="match status" value="1"/>
</dbReference>
<accession>A0AAV2PQT3</accession>
<dbReference type="GO" id="GO:0008061">
    <property type="term" value="F:chitin binding"/>
    <property type="evidence" value="ECO:0007669"/>
    <property type="project" value="InterPro"/>
</dbReference>
<sequence length="504" mass="55341">MKLLLLFGTLLGFTVCEESVMSCYYSNWAIYRPYGSLGVVDVEDIADLADVCTHLIYAFSGINEATGEIMISDSTADLCPDDEGGQSWWHCGYKDFTDMKIDHYSLKTLIAVGGMGTDAIFSKVSADDTLRGNFVASVVPFLREHHFDGLDMNWEFPSGEADKANFVMLLSELATVLHGEGLLLTAAVSIGISTINSGYDVPAMSEHLDLIHVMAYDFHGTWSVLTHHNAPLYKYPTDPNDQLTTDFAIHYWLAQGAPAHKLVLGLPMYGRCWTLDDSSQHGVGAPGTVGPEGTYSRTPGMLFYSEICKHQQNHPSEWTIVNDEDMEVPYDYCFTSDSWNNAWCGYDHEESIANKAVYAKSLGLRGMMAWTVDQDDVHKECGTQNFPLTRKAREAFNTPLPTTSPATVTTSPATVTSPSTVTASPGAGLICYSCFDCPLTDSSTQVIQDPDYTTCFTSFVTMELGSFVVRGGEQADRQDGECDQTDSTISCYCVHNLCNANPEV</sequence>
<evidence type="ECO:0000256" key="6">
    <source>
        <dbReference type="SAM" id="SignalP"/>
    </source>
</evidence>
<dbReference type="GO" id="GO:0006032">
    <property type="term" value="P:chitin catabolic process"/>
    <property type="evidence" value="ECO:0007669"/>
    <property type="project" value="UniProtKB-ARBA"/>
</dbReference>
<name>A0AAV2PQT3_MEGNR</name>
<comment type="caution">
    <text evidence="8">The sequence shown here is derived from an EMBL/GenBank/DDBJ whole genome shotgun (WGS) entry which is preliminary data.</text>
</comment>
<feature type="domain" description="GH18" evidence="7">
    <location>
        <begin position="19"/>
        <end position="399"/>
    </location>
</feature>
<dbReference type="GO" id="GO:0005576">
    <property type="term" value="C:extracellular region"/>
    <property type="evidence" value="ECO:0007669"/>
    <property type="project" value="TreeGrafter"/>
</dbReference>
<dbReference type="InterPro" id="IPR001579">
    <property type="entry name" value="Glyco_hydro_18_chit_AS"/>
</dbReference>
<dbReference type="Pfam" id="PF00704">
    <property type="entry name" value="Glyco_hydro_18"/>
    <property type="match status" value="1"/>
</dbReference>
<protein>
    <recommendedName>
        <fullName evidence="7">GH18 domain-containing protein</fullName>
    </recommendedName>
</protein>
<dbReference type="FunFam" id="3.10.50.10:FF:000008">
    <property type="entry name" value="Chitinase 11"/>
    <property type="match status" value="1"/>
</dbReference>
<reference evidence="8 9" key="1">
    <citation type="submission" date="2024-05" db="EMBL/GenBank/DDBJ databases">
        <authorList>
            <person name="Wallberg A."/>
        </authorList>
    </citation>
    <scope>NUCLEOTIDE SEQUENCE [LARGE SCALE GENOMIC DNA]</scope>
</reference>
<dbReference type="PROSITE" id="PS01095">
    <property type="entry name" value="GH18_1"/>
    <property type="match status" value="1"/>
</dbReference>
<dbReference type="EMBL" id="CAXKWB010001073">
    <property type="protein sequence ID" value="CAL4063254.1"/>
    <property type="molecule type" value="Genomic_DNA"/>
</dbReference>
<dbReference type="InterPro" id="IPR029070">
    <property type="entry name" value="Chitinase_insertion_sf"/>
</dbReference>
<proteinExistence type="inferred from homology"/>